<evidence type="ECO:0000313" key="5">
    <source>
        <dbReference type="EMBL" id="SMA50820.1"/>
    </source>
</evidence>
<dbReference type="GO" id="GO:0030170">
    <property type="term" value="F:pyridoxal phosphate binding"/>
    <property type="evidence" value="ECO:0007669"/>
    <property type="project" value="TreeGrafter"/>
</dbReference>
<dbReference type="GO" id="GO:0005829">
    <property type="term" value="C:cytosol"/>
    <property type="evidence" value="ECO:0007669"/>
    <property type="project" value="TreeGrafter"/>
</dbReference>
<evidence type="ECO:0000256" key="2">
    <source>
        <dbReference type="ARBA" id="ARBA00022898"/>
    </source>
</evidence>
<keyword evidence="2" id="KW-0663">Pyridoxal phosphate</keyword>
<comment type="cofactor">
    <cofactor evidence="1">
        <name>pyridoxal 5'-phosphate</name>
        <dbReference type="ChEBI" id="CHEBI:597326"/>
    </cofactor>
</comment>
<evidence type="ECO:0000259" key="4">
    <source>
        <dbReference type="Pfam" id="PF01168"/>
    </source>
</evidence>
<dbReference type="PANTHER" id="PTHR30511:SF3">
    <property type="entry name" value="LYSINE RACEMASE"/>
    <property type="match status" value="1"/>
</dbReference>
<dbReference type="Pfam" id="PF01168">
    <property type="entry name" value="Ala_racemase_N"/>
    <property type="match status" value="1"/>
</dbReference>
<protein>
    <recommendedName>
        <fullName evidence="4">Alanine racemase N-terminal domain-containing protein</fullName>
    </recommendedName>
</protein>
<dbReference type="InterPro" id="IPR029066">
    <property type="entry name" value="PLP-binding_barrel"/>
</dbReference>
<dbReference type="EMBL" id="FWPT01000017">
    <property type="protein sequence ID" value="SMA50820.1"/>
    <property type="molecule type" value="Genomic_DNA"/>
</dbReference>
<accession>A0A1X7ARW0</accession>
<gene>
    <name evidence="5" type="ORF">EHSB41UT_04637</name>
</gene>
<reference evidence="5 6" key="1">
    <citation type="submission" date="2017-03" db="EMBL/GenBank/DDBJ databases">
        <authorList>
            <person name="Afonso C.L."/>
            <person name="Miller P.J."/>
            <person name="Scott M.A."/>
            <person name="Spackman E."/>
            <person name="Goraichik I."/>
            <person name="Dimitrov K.M."/>
            <person name="Suarez D.L."/>
            <person name="Swayne D.E."/>
        </authorList>
    </citation>
    <scope>NUCLEOTIDE SEQUENCE [LARGE SCALE GENOMIC DNA]</scope>
    <source>
        <strain evidence="5">SB41UT1</strain>
    </source>
</reference>
<dbReference type="Proteomes" id="UP000196573">
    <property type="component" value="Unassembled WGS sequence"/>
</dbReference>
<organism evidence="5 6">
    <name type="scientific">Parendozoicomonas haliclonae</name>
    <dbReference type="NCBI Taxonomy" id="1960125"/>
    <lineage>
        <taxon>Bacteria</taxon>
        <taxon>Pseudomonadati</taxon>
        <taxon>Pseudomonadota</taxon>
        <taxon>Gammaproteobacteria</taxon>
        <taxon>Oceanospirillales</taxon>
        <taxon>Endozoicomonadaceae</taxon>
        <taxon>Parendozoicomonas</taxon>
    </lineage>
</organism>
<proteinExistence type="predicted"/>
<evidence type="ECO:0000256" key="1">
    <source>
        <dbReference type="ARBA" id="ARBA00001933"/>
    </source>
</evidence>
<dbReference type="PANTHER" id="PTHR30511">
    <property type="entry name" value="ALANINE RACEMASE"/>
    <property type="match status" value="1"/>
</dbReference>
<dbReference type="GO" id="GO:0008784">
    <property type="term" value="F:alanine racemase activity"/>
    <property type="evidence" value="ECO:0007669"/>
    <property type="project" value="TreeGrafter"/>
</dbReference>
<dbReference type="InterPro" id="IPR000821">
    <property type="entry name" value="Ala_racemase"/>
</dbReference>
<dbReference type="InterPro" id="IPR001608">
    <property type="entry name" value="Ala_racemase_N"/>
</dbReference>
<evidence type="ECO:0000256" key="3">
    <source>
        <dbReference type="ARBA" id="ARBA00023235"/>
    </source>
</evidence>
<keyword evidence="3" id="KW-0413">Isomerase</keyword>
<dbReference type="CDD" id="cd06815">
    <property type="entry name" value="PLPDE_III_AR_like_1"/>
    <property type="match status" value="1"/>
</dbReference>
<dbReference type="Gene3D" id="3.20.20.10">
    <property type="entry name" value="Alanine racemase"/>
    <property type="match status" value="1"/>
</dbReference>
<dbReference type="SUPFAM" id="SSF51419">
    <property type="entry name" value="PLP-binding barrel"/>
    <property type="match status" value="1"/>
</dbReference>
<feature type="domain" description="Alanine racemase N-terminal" evidence="4">
    <location>
        <begin position="24"/>
        <end position="204"/>
    </location>
</feature>
<evidence type="ECO:0000313" key="6">
    <source>
        <dbReference type="Proteomes" id="UP000196573"/>
    </source>
</evidence>
<sequence>MIELCKPFGIKPAGVTKAFLADPNIAGIMVDSGITVLADSRVENLKRLQELPAEKLLLRIPMLSQCDDIVNTADLCLVSELVTIKALNDSAEKNDKIIGIILMVDLGDLREGIFDKEELYATVQEALAMNHVALKGIGTNLSCYGGVLPSQENMEQLCSLAGNIEQRFNIKLDIISGGNSGTISLFAKKNLPARINQIRLGASIACGIGLNDKPIEPLSTNVFTLVLEIIELKYKPSIPMGERGLDAFGNLPEFEDKGIRLRAICAIGRQDIDPDNISPQESGIDVLGASSDHLILDVTDFNERSPLKIGDHLRFNLSYGGVLSVMTSPFVSKLFIE</sequence>
<name>A0A1X7ARW0_9GAMM</name>
<keyword evidence="6" id="KW-1185">Reference proteome</keyword>
<dbReference type="AlphaFoldDB" id="A0A1X7ARW0"/>